<dbReference type="SUPFAM" id="SSF47240">
    <property type="entry name" value="Ferritin-like"/>
    <property type="match status" value="1"/>
</dbReference>
<dbReference type="InterPro" id="IPR047114">
    <property type="entry name" value="YciF"/>
</dbReference>
<name>A0A4Q2RIT5_9HYPH</name>
<dbReference type="PANTHER" id="PTHR30565:SF9">
    <property type="entry name" value="PROTEIN YCIF"/>
    <property type="match status" value="1"/>
</dbReference>
<dbReference type="Pfam" id="PF05974">
    <property type="entry name" value="DUF892"/>
    <property type="match status" value="1"/>
</dbReference>
<dbReference type="Gene3D" id="1.20.1260.10">
    <property type="match status" value="1"/>
</dbReference>
<comment type="caution">
    <text evidence="1">The sequence shown here is derived from an EMBL/GenBank/DDBJ whole genome shotgun (WGS) entry which is preliminary data.</text>
</comment>
<proteinExistence type="predicted"/>
<organism evidence="1 2">
    <name type="scientific">Lichenibacterium ramalinae</name>
    <dbReference type="NCBI Taxonomy" id="2316527"/>
    <lineage>
        <taxon>Bacteria</taxon>
        <taxon>Pseudomonadati</taxon>
        <taxon>Pseudomonadota</taxon>
        <taxon>Alphaproteobacteria</taxon>
        <taxon>Hyphomicrobiales</taxon>
        <taxon>Lichenihabitantaceae</taxon>
        <taxon>Lichenibacterium</taxon>
    </lineage>
</organism>
<gene>
    <name evidence="1" type="ORF">D3272_03715</name>
</gene>
<evidence type="ECO:0000313" key="1">
    <source>
        <dbReference type="EMBL" id="RYB07180.1"/>
    </source>
</evidence>
<dbReference type="AlphaFoldDB" id="A0A4Q2RIT5"/>
<dbReference type="EMBL" id="QYBC01000002">
    <property type="protein sequence ID" value="RYB07180.1"/>
    <property type="molecule type" value="Genomic_DNA"/>
</dbReference>
<dbReference type="Proteomes" id="UP000289411">
    <property type="component" value="Unassembled WGS sequence"/>
</dbReference>
<reference evidence="1 2" key="1">
    <citation type="submission" date="2018-09" db="EMBL/GenBank/DDBJ databases">
        <authorList>
            <person name="Grouzdev D.S."/>
            <person name="Krutkina M.S."/>
        </authorList>
    </citation>
    <scope>NUCLEOTIDE SEQUENCE [LARGE SCALE GENOMIC DNA]</scope>
    <source>
        <strain evidence="1 2">RmlP001</strain>
    </source>
</reference>
<dbReference type="PANTHER" id="PTHR30565">
    <property type="entry name" value="PROTEIN YCIF"/>
    <property type="match status" value="1"/>
</dbReference>
<keyword evidence="2" id="KW-1185">Reference proteome</keyword>
<dbReference type="InterPro" id="IPR012347">
    <property type="entry name" value="Ferritin-like"/>
</dbReference>
<reference evidence="1 2" key="2">
    <citation type="submission" date="2019-02" db="EMBL/GenBank/DDBJ databases">
        <title>'Lichenibacterium ramalinii' gen. nov. sp. nov., 'Lichenibacterium minor' gen. nov. sp. nov.</title>
        <authorList>
            <person name="Pankratov T."/>
        </authorList>
    </citation>
    <scope>NUCLEOTIDE SEQUENCE [LARGE SCALE GENOMIC DNA]</scope>
    <source>
        <strain evidence="1 2">RmlP001</strain>
    </source>
</reference>
<dbReference type="InterPro" id="IPR010287">
    <property type="entry name" value="DUF892_YciF-like"/>
</dbReference>
<evidence type="ECO:0000313" key="2">
    <source>
        <dbReference type="Proteomes" id="UP000289411"/>
    </source>
</evidence>
<dbReference type="OrthoDB" id="9795056at2"/>
<sequence length="207" mass="21380">MRRTRGFVLRPDVASAGSGTGRPRWSPVPVRTIPFTGRGDGIMASEAFKAWYVQGLQAVKTAADQGQAASSHAQAQGVPPEVKTIMEGGAKVFGQHAEALGRLLQGAGASPGSMPNAFMDGIQKGSQQMIQAAQDPGVREASVVAAAQIATHYFIAAYGTLASNAKHLGLTEDAATLKGMADEMKAADQHMTGIAETMANARASSAS</sequence>
<accession>A0A4Q2RIT5</accession>
<protein>
    <submittedName>
        <fullName evidence="1">DUF892 family protein</fullName>
    </submittedName>
</protein>
<dbReference type="InterPro" id="IPR009078">
    <property type="entry name" value="Ferritin-like_SF"/>
</dbReference>